<organism evidence="3 4">
    <name type="scientific">Microbaculum marinum</name>
    <dbReference type="NCBI Taxonomy" id="1764581"/>
    <lineage>
        <taxon>Bacteria</taxon>
        <taxon>Pseudomonadati</taxon>
        <taxon>Pseudomonadota</taxon>
        <taxon>Alphaproteobacteria</taxon>
        <taxon>Hyphomicrobiales</taxon>
        <taxon>Tepidamorphaceae</taxon>
        <taxon>Microbaculum</taxon>
    </lineage>
</organism>
<evidence type="ECO:0000313" key="3">
    <source>
        <dbReference type="EMBL" id="MEJ8573599.1"/>
    </source>
</evidence>
<dbReference type="PRINTS" id="PR01438">
    <property type="entry name" value="UNVRSLSTRESS"/>
</dbReference>
<proteinExistence type="inferred from homology"/>
<dbReference type="Pfam" id="PF00582">
    <property type="entry name" value="Usp"/>
    <property type="match status" value="1"/>
</dbReference>
<comment type="similarity">
    <text evidence="1">Belongs to the universal stress protein A family.</text>
</comment>
<name>A0AAW9RIU8_9HYPH</name>
<dbReference type="AlphaFoldDB" id="A0AAW9RIU8"/>
<reference evidence="3 4" key="1">
    <citation type="submission" date="2024-02" db="EMBL/GenBank/DDBJ databases">
        <title>Genome analysis and characterization of Microbaculum marinisediminis sp. nov., isolated from marine sediment.</title>
        <authorList>
            <person name="Du Z.-J."/>
            <person name="Ye Y.-Q."/>
            <person name="Zhang Z.-R."/>
            <person name="Yuan S.-M."/>
            <person name="Zhang X.-Y."/>
        </authorList>
    </citation>
    <scope>NUCLEOTIDE SEQUENCE [LARGE SCALE GENOMIC DNA]</scope>
    <source>
        <strain evidence="3 4">SDUM1044001</strain>
    </source>
</reference>
<keyword evidence="4" id="KW-1185">Reference proteome</keyword>
<dbReference type="PANTHER" id="PTHR46268:SF25">
    <property type="entry name" value="USPA DOMAIN PROTEIN"/>
    <property type="match status" value="1"/>
</dbReference>
<comment type="caution">
    <text evidence="3">The sequence shown here is derived from an EMBL/GenBank/DDBJ whole genome shotgun (WGS) entry which is preliminary data.</text>
</comment>
<sequence>MFKHILVPVDGSENAISALEKAVELQTLTGGKLTILTIYRHHSMLEASFSMVRPQDPGNMDDIMRGAAREVAETAKARALELGSADVRAFVKNGPVARNIVAFAAEHDVDLIVIGSRGMGSIENYLLGSVSHKVTGTAKCPVLVV</sequence>
<protein>
    <submittedName>
        <fullName evidence="3">Universal stress protein</fullName>
    </submittedName>
</protein>
<evidence type="ECO:0000256" key="1">
    <source>
        <dbReference type="ARBA" id="ARBA00008791"/>
    </source>
</evidence>
<dbReference type="InterPro" id="IPR014729">
    <property type="entry name" value="Rossmann-like_a/b/a_fold"/>
</dbReference>
<evidence type="ECO:0000313" key="4">
    <source>
        <dbReference type="Proteomes" id="UP001378188"/>
    </source>
</evidence>
<dbReference type="Proteomes" id="UP001378188">
    <property type="component" value="Unassembled WGS sequence"/>
</dbReference>
<dbReference type="InterPro" id="IPR006016">
    <property type="entry name" value="UspA"/>
</dbReference>
<dbReference type="EMBL" id="JAZHOF010000008">
    <property type="protein sequence ID" value="MEJ8573599.1"/>
    <property type="molecule type" value="Genomic_DNA"/>
</dbReference>
<dbReference type="Gene3D" id="3.40.50.620">
    <property type="entry name" value="HUPs"/>
    <property type="match status" value="1"/>
</dbReference>
<dbReference type="CDD" id="cd00293">
    <property type="entry name" value="USP-like"/>
    <property type="match status" value="1"/>
</dbReference>
<dbReference type="InterPro" id="IPR006015">
    <property type="entry name" value="Universal_stress_UspA"/>
</dbReference>
<dbReference type="PANTHER" id="PTHR46268">
    <property type="entry name" value="STRESS RESPONSE PROTEIN NHAX"/>
    <property type="match status" value="1"/>
</dbReference>
<feature type="domain" description="UspA" evidence="2">
    <location>
        <begin position="1"/>
        <end position="145"/>
    </location>
</feature>
<evidence type="ECO:0000259" key="2">
    <source>
        <dbReference type="Pfam" id="PF00582"/>
    </source>
</evidence>
<dbReference type="RefSeq" id="WP_340331302.1">
    <property type="nucleotide sequence ID" value="NZ_JAZHOF010000008.1"/>
</dbReference>
<dbReference type="SUPFAM" id="SSF52402">
    <property type="entry name" value="Adenine nucleotide alpha hydrolases-like"/>
    <property type="match status" value="1"/>
</dbReference>
<gene>
    <name evidence="3" type="ORF">V3328_19065</name>
</gene>
<accession>A0AAW9RIU8</accession>